<evidence type="ECO:0000313" key="1">
    <source>
        <dbReference type="EMBL" id="WMV23353.1"/>
    </source>
</evidence>
<evidence type="ECO:0000313" key="2">
    <source>
        <dbReference type="Proteomes" id="UP001234989"/>
    </source>
</evidence>
<accession>A0AAF0QHS3</accession>
<dbReference type="PANTHER" id="PTHR36264:SF7">
    <property type="entry name" value="TF-B3 DOMAIN-CONTAINING PROTEIN"/>
    <property type="match status" value="1"/>
</dbReference>
<sequence>MKIKKEIMPQVLHQVNLVISFSETFNYILPYWNLDKAKQLVNGARKGVAMFNEDAGKRLPVTFGELWISFFAMFDYILPYWKLELARSLVNGNVAHVGLWDVTEKKCGRTNRYEDVSFSFRKLCSDDYSLTCMTLINDRGLGVGDEILLCWNPIISKFMFKLI</sequence>
<dbReference type="Proteomes" id="UP001234989">
    <property type="component" value="Chromosome 4"/>
</dbReference>
<dbReference type="PANTHER" id="PTHR36264">
    <property type="entry name" value="SET DOMAIN-CONTAINING PROTEIN"/>
    <property type="match status" value="1"/>
</dbReference>
<dbReference type="AlphaFoldDB" id="A0AAF0QHS3"/>
<reference evidence="1" key="1">
    <citation type="submission" date="2023-08" db="EMBL/GenBank/DDBJ databases">
        <title>A de novo genome assembly of Solanum verrucosum Schlechtendal, a Mexican diploid species geographically isolated from the other diploid A-genome species in potato relatives.</title>
        <authorList>
            <person name="Hosaka K."/>
        </authorList>
    </citation>
    <scope>NUCLEOTIDE SEQUENCE</scope>
    <source>
        <tissue evidence="1">Young leaves</tissue>
    </source>
</reference>
<keyword evidence="2" id="KW-1185">Reference proteome</keyword>
<dbReference type="EMBL" id="CP133615">
    <property type="protein sequence ID" value="WMV23353.1"/>
    <property type="molecule type" value="Genomic_DNA"/>
</dbReference>
<gene>
    <name evidence="1" type="ORF">MTR67_016738</name>
</gene>
<name>A0AAF0QHS3_SOLVR</name>
<proteinExistence type="predicted"/>
<protein>
    <submittedName>
        <fullName evidence="1">Uncharacterized protein</fullName>
    </submittedName>
</protein>
<organism evidence="1 2">
    <name type="scientific">Solanum verrucosum</name>
    <dbReference type="NCBI Taxonomy" id="315347"/>
    <lineage>
        <taxon>Eukaryota</taxon>
        <taxon>Viridiplantae</taxon>
        <taxon>Streptophyta</taxon>
        <taxon>Embryophyta</taxon>
        <taxon>Tracheophyta</taxon>
        <taxon>Spermatophyta</taxon>
        <taxon>Magnoliopsida</taxon>
        <taxon>eudicotyledons</taxon>
        <taxon>Gunneridae</taxon>
        <taxon>Pentapetalae</taxon>
        <taxon>asterids</taxon>
        <taxon>lamiids</taxon>
        <taxon>Solanales</taxon>
        <taxon>Solanaceae</taxon>
        <taxon>Solanoideae</taxon>
        <taxon>Solaneae</taxon>
        <taxon>Solanum</taxon>
    </lineage>
</organism>